<keyword evidence="1" id="KW-0596">Phosphopantetheine</keyword>
<dbReference type="AlphaFoldDB" id="A0A439DEK9"/>
<dbReference type="InterPro" id="IPR050091">
    <property type="entry name" value="PKS_NRPS_Biosynth_Enz"/>
</dbReference>
<dbReference type="InterPro" id="IPR020841">
    <property type="entry name" value="PKS_Beta-ketoAc_synthase_dom"/>
</dbReference>
<dbReference type="PANTHER" id="PTHR43775">
    <property type="entry name" value="FATTY ACID SYNTHASE"/>
    <property type="match status" value="1"/>
</dbReference>
<dbReference type="Proteomes" id="UP000286045">
    <property type="component" value="Unassembled WGS sequence"/>
</dbReference>
<proteinExistence type="predicted"/>
<dbReference type="EMBL" id="RYZI01000040">
    <property type="protein sequence ID" value="RWA12853.1"/>
    <property type="molecule type" value="Genomic_DNA"/>
</dbReference>
<dbReference type="SMART" id="SM00825">
    <property type="entry name" value="PKS_KS"/>
    <property type="match status" value="1"/>
</dbReference>
<comment type="caution">
    <text evidence="4">The sequence shown here is derived from an EMBL/GenBank/DDBJ whole genome shotgun (WGS) entry which is preliminary data.</text>
</comment>
<evidence type="ECO:0000259" key="3">
    <source>
        <dbReference type="PROSITE" id="PS52004"/>
    </source>
</evidence>
<keyword evidence="5" id="KW-1185">Reference proteome</keyword>
<dbReference type="GO" id="GO:0044550">
    <property type="term" value="P:secondary metabolite biosynthetic process"/>
    <property type="evidence" value="ECO:0007669"/>
    <property type="project" value="TreeGrafter"/>
</dbReference>
<sequence length="335" mass="37384">MGVFFHPRAGAKRLMMQRTDITVPMLSGWWCLNLYQMRYETEIRGRLDNASARRNSGAAVYYITHPTQPNSGRINYVEMHGTSTQAGDATEMSSVINVLARNSRTAVNPLYFGSVRPNLGHGEAGSGVTSLIKAVMMLRKSIIPPHIGIKSRINRKLPNMIEFHTHLSTGNLPFLPQPGRNRPGQILVNNFNAAGGHTSMVIQDPPQLLIEGVDPRPYHTVTICEKTLNSTQENAKRLLVYMKEHPEARLEDIAYTTTARRLHHQAYRQAYAVSSIDGLCRSLERAIAGDDSAIRIIYRTATHHRLLSSHLPAKDASTPPWLQSSSTLARRFATL</sequence>
<accession>A0A439DEK9</accession>
<dbReference type="PROSITE" id="PS52004">
    <property type="entry name" value="KS3_2"/>
    <property type="match status" value="1"/>
</dbReference>
<evidence type="ECO:0000313" key="5">
    <source>
        <dbReference type="Proteomes" id="UP000286045"/>
    </source>
</evidence>
<feature type="domain" description="Ketosynthase family 3 (KS3)" evidence="3">
    <location>
        <begin position="1"/>
        <end position="204"/>
    </location>
</feature>
<dbReference type="GO" id="GO:0004312">
    <property type="term" value="F:fatty acid synthase activity"/>
    <property type="evidence" value="ECO:0007669"/>
    <property type="project" value="TreeGrafter"/>
</dbReference>
<evidence type="ECO:0000256" key="2">
    <source>
        <dbReference type="ARBA" id="ARBA00022553"/>
    </source>
</evidence>
<protein>
    <recommendedName>
        <fullName evidence="3">Ketosynthase family 3 (KS3) domain-containing protein</fullName>
    </recommendedName>
</protein>
<dbReference type="STRING" id="363999.A0A439DEK9"/>
<dbReference type="PANTHER" id="PTHR43775:SF37">
    <property type="entry name" value="SI:DKEY-61P9.11"/>
    <property type="match status" value="1"/>
</dbReference>
<organism evidence="4 5">
    <name type="scientific">Xylaria grammica</name>
    <dbReference type="NCBI Taxonomy" id="363999"/>
    <lineage>
        <taxon>Eukaryota</taxon>
        <taxon>Fungi</taxon>
        <taxon>Dikarya</taxon>
        <taxon>Ascomycota</taxon>
        <taxon>Pezizomycotina</taxon>
        <taxon>Sordariomycetes</taxon>
        <taxon>Xylariomycetidae</taxon>
        <taxon>Xylariales</taxon>
        <taxon>Xylariaceae</taxon>
        <taxon>Xylaria</taxon>
    </lineage>
</organism>
<dbReference type="Pfam" id="PF02801">
    <property type="entry name" value="Ketoacyl-synt_C"/>
    <property type="match status" value="1"/>
</dbReference>
<dbReference type="InterPro" id="IPR016039">
    <property type="entry name" value="Thiolase-like"/>
</dbReference>
<dbReference type="SUPFAM" id="SSF53901">
    <property type="entry name" value="Thiolase-like"/>
    <property type="match status" value="1"/>
</dbReference>
<dbReference type="InterPro" id="IPR014031">
    <property type="entry name" value="Ketoacyl_synth_C"/>
</dbReference>
<evidence type="ECO:0000256" key="1">
    <source>
        <dbReference type="ARBA" id="ARBA00022450"/>
    </source>
</evidence>
<dbReference type="Gene3D" id="3.30.70.3290">
    <property type="match status" value="1"/>
</dbReference>
<dbReference type="Gene3D" id="3.40.47.10">
    <property type="match status" value="1"/>
</dbReference>
<gene>
    <name evidence="4" type="ORF">EKO27_g2260</name>
</gene>
<dbReference type="Pfam" id="PF22621">
    <property type="entry name" value="CurL-like_PKS_C"/>
    <property type="match status" value="1"/>
</dbReference>
<dbReference type="GO" id="GO:0006633">
    <property type="term" value="P:fatty acid biosynthetic process"/>
    <property type="evidence" value="ECO:0007669"/>
    <property type="project" value="TreeGrafter"/>
</dbReference>
<keyword evidence="2" id="KW-0597">Phosphoprotein</keyword>
<reference evidence="4 5" key="1">
    <citation type="submission" date="2018-12" db="EMBL/GenBank/DDBJ databases">
        <title>Draft genome sequence of Xylaria grammica IHI A82.</title>
        <authorList>
            <person name="Buettner E."/>
            <person name="Kellner H."/>
        </authorList>
    </citation>
    <scope>NUCLEOTIDE SEQUENCE [LARGE SCALE GENOMIC DNA]</scope>
    <source>
        <strain evidence="4 5">IHI A82</strain>
    </source>
</reference>
<name>A0A439DEK9_9PEZI</name>
<evidence type="ECO:0000313" key="4">
    <source>
        <dbReference type="EMBL" id="RWA12853.1"/>
    </source>
</evidence>